<keyword evidence="7" id="KW-1185">Reference proteome</keyword>
<evidence type="ECO:0000259" key="5">
    <source>
        <dbReference type="Pfam" id="PF01494"/>
    </source>
</evidence>
<keyword evidence="4" id="KW-0560">Oxidoreductase</keyword>
<organism evidence="6 7">
    <name type="scientific">Botrytis tulipae</name>
    <dbReference type="NCBI Taxonomy" id="87230"/>
    <lineage>
        <taxon>Eukaryota</taxon>
        <taxon>Fungi</taxon>
        <taxon>Dikarya</taxon>
        <taxon>Ascomycota</taxon>
        <taxon>Pezizomycotina</taxon>
        <taxon>Leotiomycetes</taxon>
        <taxon>Helotiales</taxon>
        <taxon>Sclerotiniaceae</taxon>
        <taxon>Botrytis</taxon>
    </lineage>
</organism>
<evidence type="ECO:0000256" key="4">
    <source>
        <dbReference type="ARBA" id="ARBA00023002"/>
    </source>
</evidence>
<dbReference type="AlphaFoldDB" id="A0A4Z1E6I0"/>
<evidence type="ECO:0000313" key="6">
    <source>
        <dbReference type="EMBL" id="TGO07675.1"/>
    </source>
</evidence>
<dbReference type="PRINTS" id="PR00420">
    <property type="entry name" value="RNGMNOXGNASE"/>
</dbReference>
<comment type="similarity">
    <text evidence="1">Belongs to the paxM FAD-dependent monooxygenase family.</text>
</comment>
<dbReference type="GO" id="GO:0071949">
    <property type="term" value="F:FAD binding"/>
    <property type="evidence" value="ECO:0007669"/>
    <property type="project" value="InterPro"/>
</dbReference>
<sequence>MAKPAQHYEVIIAGGGIAGVTLALMFEKLDISYFLLEGRDTLESDRGAGIGLQPNGLRILDQLGLVEDIEEATIPLEKWFSYDSEGNLMNDSDAMGQYREKIGYPVAFIERRKLLPIMVRQIQRTECVRTSARVPSIEESGDHVTVTTTDGLSLTADIVVGADGVRSTVRTHIDSKLPEALTADDYISVACSTVYGMSAPTEGIAQGERVAVYRENQTVIGFTGKDGIVFCVAHTQVTPKLKVGEIYKNRFVAVKIGVEEGVAKGWHTDRAVIVGDAACKTTPAESCAVFVNKLMKARKACHPGEKLSSEAVKSILVSYAQERAQPATTALDRSQMVGKALLCTPGPETTLVKDMLKLSNEDWLLRAFMALSAAPYLEDVELTARGHLYNKAVKEAQAEMARRQKVAKEVKEAE</sequence>
<dbReference type="EMBL" id="PQXH01000255">
    <property type="protein sequence ID" value="TGO07675.1"/>
    <property type="molecule type" value="Genomic_DNA"/>
</dbReference>
<keyword evidence="2" id="KW-0285">Flavoprotein</keyword>
<evidence type="ECO:0000256" key="3">
    <source>
        <dbReference type="ARBA" id="ARBA00022827"/>
    </source>
</evidence>
<reference evidence="6 7" key="1">
    <citation type="submission" date="2017-12" db="EMBL/GenBank/DDBJ databases">
        <title>Comparative genomics of Botrytis spp.</title>
        <authorList>
            <person name="Valero-Jimenez C.A."/>
            <person name="Tapia P."/>
            <person name="Veloso J."/>
            <person name="Silva-Moreno E."/>
            <person name="Staats M."/>
            <person name="Valdes J.H."/>
            <person name="Van Kan J.A.L."/>
        </authorList>
    </citation>
    <scope>NUCLEOTIDE SEQUENCE [LARGE SCALE GENOMIC DNA]</scope>
    <source>
        <strain evidence="6 7">Bt9001</strain>
    </source>
</reference>
<accession>A0A4Z1E6I0</accession>
<name>A0A4Z1E6I0_9HELO</name>
<gene>
    <name evidence="6" type="ORF">BTUL_0255g00070</name>
</gene>
<dbReference type="InterPro" id="IPR036188">
    <property type="entry name" value="FAD/NAD-bd_sf"/>
</dbReference>
<evidence type="ECO:0000313" key="7">
    <source>
        <dbReference type="Proteomes" id="UP000297777"/>
    </source>
</evidence>
<dbReference type="SUPFAM" id="SSF51905">
    <property type="entry name" value="FAD/NAD(P)-binding domain"/>
    <property type="match status" value="1"/>
</dbReference>
<dbReference type="Gene3D" id="3.50.50.60">
    <property type="entry name" value="FAD/NAD(P)-binding domain"/>
    <property type="match status" value="1"/>
</dbReference>
<feature type="domain" description="FAD-binding" evidence="5">
    <location>
        <begin position="8"/>
        <end position="180"/>
    </location>
</feature>
<evidence type="ECO:0000256" key="2">
    <source>
        <dbReference type="ARBA" id="ARBA00022630"/>
    </source>
</evidence>
<keyword evidence="3" id="KW-0274">FAD</keyword>
<protein>
    <recommendedName>
        <fullName evidence="5">FAD-binding domain-containing protein</fullName>
    </recommendedName>
</protein>
<dbReference type="Proteomes" id="UP000297777">
    <property type="component" value="Unassembled WGS sequence"/>
</dbReference>
<dbReference type="OrthoDB" id="2431938at2759"/>
<dbReference type="Pfam" id="PF01494">
    <property type="entry name" value="FAD_binding_3"/>
    <property type="match status" value="1"/>
</dbReference>
<dbReference type="GO" id="GO:0004497">
    <property type="term" value="F:monooxygenase activity"/>
    <property type="evidence" value="ECO:0007669"/>
    <property type="project" value="InterPro"/>
</dbReference>
<proteinExistence type="inferred from homology"/>
<dbReference type="PANTHER" id="PTHR47356:SF2">
    <property type="entry name" value="FAD-BINDING DOMAIN-CONTAINING PROTEIN-RELATED"/>
    <property type="match status" value="1"/>
</dbReference>
<dbReference type="InterPro" id="IPR002938">
    <property type="entry name" value="FAD-bd"/>
</dbReference>
<comment type="caution">
    <text evidence="6">The sequence shown here is derived from an EMBL/GenBank/DDBJ whole genome shotgun (WGS) entry which is preliminary data.</text>
</comment>
<evidence type="ECO:0000256" key="1">
    <source>
        <dbReference type="ARBA" id="ARBA00007992"/>
    </source>
</evidence>
<dbReference type="InterPro" id="IPR050562">
    <property type="entry name" value="FAD_mOase_fung"/>
</dbReference>
<dbReference type="PANTHER" id="PTHR47356">
    <property type="entry name" value="FAD-DEPENDENT MONOOXYGENASE ASQG-RELATED"/>
    <property type="match status" value="1"/>
</dbReference>